<sequence length="61" mass="7244">MHFLLNTIFVNSSNIVFIDKTTITSKNRFYDSIQKGRSAFFSSAFPFYIVFKYNCFMGKYF</sequence>
<protein>
    <submittedName>
        <fullName evidence="1">Uncharacterized protein</fullName>
    </submittedName>
</protein>
<dbReference type="EMBL" id="HACA01033853">
    <property type="protein sequence ID" value="CDW51215.1"/>
    <property type="molecule type" value="Transcribed_RNA"/>
</dbReference>
<name>A0A0K2VLJ3_LEPSM</name>
<dbReference type="AlphaFoldDB" id="A0A0K2VLJ3"/>
<reference evidence="1" key="1">
    <citation type="submission" date="2014-05" db="EMBL/GenBank/DDBJ databases">
        <authorList>
            <person name="Chronopoulou M."/>
        </authorList>
    </citation>
    <scope>NUCLEOTIDE SEQUENCE</scope>
    <source>
        <tissue evidence="1">Whole organism</tissue>
    </source>
</reference>
<accession>A0A0K2VLJ3</accession>
<proteinExistence type="predicted"/>
<evidence type="ECO:0000313" key="1">
    <source>
        <dbReference type="EMBL" id="CDW51215.1"/>
    </source>
</evidence>
<organism evidence="1">
    <name type="scientific">Lepeophtheirus salmonis</name>
    <name type="common">Salmon louse</name>
    <name type="synonym">Caligus salmonis</name>
    <dbReference type="NCBI Taxonomy" id="72036"/>
    <lineage>
        <taxon>Eukaryota</taxon>
        <taxon>Metazoa</taxon>
        <taxon>Ecdysozoa</taxon>
        <taxon>Arthropoda</taxon>
        <taxon>Crustacea</taxon>
        <taxon>Multicrustacea</taxon>
        <taxon>Hexanauplia</taxon>
        <taxon>Copepoda</taxon>
        <taxon>Siphonostomatoida</taxon>
        <taxon>Caligidae</taxon>
        <taxon>Lepeophtheirus</taxon>
    </lineage>
</organism>